<dbReference type="EMBL" id="VLKZ01000006">
    <property type="protein sequence ID" value="TWI55877.1"/>
    <property type="molecule type" value="Genomic_DNA"/>
</dbReference>
<evidence type="ECO:0000259" key="1">
    <source>
        <dbReference type="PROSITE" id="PS50011"/>
    </source>
</evidence>
<dbReference type="AlphaFoldDB" id="A0A562QGJ2"/>
<keyword evidence="3" id="KW-1185">Reference proteome</keyword>
<feature type="domain" description="Protein kinase" evidence="1">
    <location>
        <begin position="26"/>
        <end position="206"/>
    </location>
</feature>
<dbReference type="Gene3D" id="1.10.510.10">
    <property type="entry name" value="Transferase(Phosphotransferase) domain 1"/>
    <property type="match status" value="1"/>
</dbReference>
<dbReference type="SUPFAM" id="SSF56112">
    <property type="entry name" value="Protein kinase-like (PK-like)"/>
    <property type="match status" value="1"/>
</dbReference>
<dbReference type="PROSITE" id="PS50011">
    <property type="entry name" value="PROTEIN_KINASE_DOM"/>
    <property type="match status" value="1"/>
</dbReference>
<accession>A0A562QGJ2</accession>
<dbReference type="Proteomes" id="UP000315711">
    <property type="component" value="Unassembled WGS sequence"/>
</dbReference>
<comment type="caution">
    <text evidence="2">The sequence shown here is derived from an EMBL/GenBank/DDBJ whole genome shotgun (WGS) entry which is preliminary data.</text>
</comment>
<organism evidence="2 3">
    <name type="scientific">Halalkalibacter nanhaiisediminis</name>
    <dbReference type="NCBI Taxonomy" id="688079"/>
    <lineage>
        <taxon>Bacteria</taxon>
        <taxon>Bacillati</taxon>
        <taxon>Bacillota</taxon>
        <taxon>Bacilli</taxon>
        <taxon>Bacillales</taxon>
        <taxon>Bacillaceae</taxon>
        <taxon>Halalkalibacter</taxon>
    </lineage>
</organism>
<dbReference type="GO" id="GO:0004672">
    <property type="term" value="F:protein kinase activity"/>
    <property type="evidence" value="ECO:0007669"/>
    <property type="project" value="InterPro"/>
</dbReference>
<gene>
    <name evidence="2" type="ORF">IQ10_02437</name>
</gene>
<dbReference type="InterPro" id="IPR052396">
    <property type="entry name" value="Meiotic_Drive_Suppr_Kinase"/>
</dbReference>
<dbReference type="GO" id="GO:0005524">
    <property type="term" value="F:ATP binding"/>
    <property type="evidence" value="ECO:0007669"/>
    <property type="project" value="InterPro"/>
</dbReference>
<sequence length="206" mass="24028">MNSLDKLASSVKFQKKNDRMYVKSKDETLSIIGSGRSAFVFRLQSTNQVIKVFYPPFEHLATKEAEIYKELKGISYYPNLYASGPNYIVIDFIEGHTLFECLTIGIPITKKHVEEIDHALYLAKESGLNPSDIHLHNLLISNNGEVKIIDVARFRQQKDCTQWKDLKKAFYKYYFLTYFPKKIPEFILNLISAIYKKKLFPKFLLR</sequence>
<dbReference type="RefSeq" id="WP_199757420.1">
    <property type="nucleotide sequence ID" value="NZ_VLKZ01000006.1"/>
</dbReference>
<name>A0A562QGJ2_9BACI</name>
<dbReference type="InterPro" id="IPR011009">
    <property type="entry name" value="Kinase-like_dom_sf"/>
</dbReference>
<dbReference type="PANTHER" id="PTHR37171:SF1">
    <property type="entry name" value="SERINE_THREONINE-PROTEIN KINASE YRZF-RELATED"/>
    <property type="match status" value="1"/>
</dbReference>
<dbReference type="InterPro" id="IPR000719">
    <property type="entry name" value="Prot_kinase_dom"/>
</dbReference>
<proteinExistence type="predicted"/>
<reference evidence="2 3" key="1">
    <citation type="journal article" date="2015" name="Stand. Genomic Sci.">
        <title>Genomic Encyclopedia of Bacterial and Archaeal Type Strains, Phase III: the genomes of soil and plant-associated and newly described type strains.</title>
        <authorList>
            <person name="Whitman W.B."/>
            <person name="Woyke T."/>
            <person name="Klenk H.P."/>
            <person name="Zhou Y."/>
            <person name="Lilburn T.G."/>
            <person name="Beck B.J."/>
            <person name="De Vos P."/>
            <person name="Vandamme P."/>
            <person name="Eisen J.A."/>
            <person name="Garrity G."/>
            <person name="Hugenholtz P."/>
            <person name="Kyrpides N.C."/>
        </authorList>
    </citation>
    <scope>NUCLEOTIDE SEQUENCE [LARGE SCALE GENOMIC DNA]</scope>
    <source>
        <strain evidence="2 3">CGMCC 1.10116</strain>
    </source>
</reference>
<evidence type="ECO:0000313" key="2">
    <source>
        <dbReference type="EMBL" id="TWI55877.1"/>
    </source>
</evidence>
<dbReference type="PANTHER" id="PTHR37171">
    <property type="entry name" value="SERINE/THREONINE-PROTEIN KINASE YRZF-RELATED"/>
    <property type="match status" value="1"/>
</dbReference>
<evidence type="ECO:0000313" key="3">
    <source>
        <dbReference type="Proteomes" id="UP000315711"/>
    </source>
</evidence>
<protein>
    <recommendedName>
        <fullName evidence="1">Protein kinase domain-containing protein</fullName>
    </recommendedName>
</protein>